<dbReference type="PANTHER" id="PTHR33164">
    <property type="entry name" value="TRANSCRIPTIONAL REGULATOR, MARR FAMILY"/>
    <property type="match status" value="1"/>
</dbReference>
<proteinExistence type="predicted"/>
<sequence>MSDDTVGADGAPEPRWLSLEERQSWLALSRALITLPAALDAQLQRDAGLNHFEYVVMAMLSEQPDHALPMSQLSSVVAGSLSRLSNVVKRLEARGYVRRDGHPEDRRVKVAHLEEAGWQALVAAAPGHVEHVRHLVIDAMRPRELVQLRHALLKVLDRVDPEGRSVITEPG</sequence>
<dbReference type="InterPro" id="IPR000835">
    <property type="entry name" value="HTH_MarR-typ"/>
</dbReference>
<evidence type="ECO:0000259" key="1">
    <source>
        <dbReference type="PROSITE" id="PS50995"/>
    </source>
</evidence>
<dbReference type="EMBL" id="CP075371">
    <property type="protein sequence ID" value="QVT81805.1"/>
    <property type="molecule type" value="Genomic_DNA"/>
</dbReference>
<evidence type="ECO:0000313" key="2">
    <source>
        <dbReference type="EMBL" id="QVT81805.1"/>
    </source>
</evidence>
<name>A0ABX8EP84_9ACTN</name>
<reference evidence="2 3" key="1">
    <citation type="submission" date="2021-05" db="EMBL/GenBank/DDBJ databases">
        <title>Complete genome of Nocardioides aquaticus KCTC 9944T isolated from meromictic and hypersaline Ekho Lake, Antarctica.</title>
        <authorList>
            <person name="Hwang K."/>
            <person name="Kim K.M."/>
            <person name="Choe H."/>
        </authorList>
    </citation>
    <scope>NUCLEOTIDE SEQUENCE [LARGE SCALE GENOMIC DNA]</scope>
    <source>
        <strain evidence="2 3">KCTC 9944</strain>
    </source>
</reference>
<dbReference type="Pfam" id="PF01047">
    <property type="entry name" value="MarR"/>
    <property type="match status" value="1"/>
</dbReference>
<dbReference type="PANTHER" id="PTHR33164:SF99">
    <property type="entry name" value="MARR FAMILY REGULATORY PROTEIN"/>
    <property type="match status" value="1"/>
</dbReference>
<gene>
    <name evidence="2" type="primary">mhqR_2</name>
    <name evidence="2" type="ORF">ENKNEFLB_04222</name>
</gene>
<keyword evidence="3" id="KW-1185">Reference proteome</keyword>
<organism evidence="2 3">
    <name type="scientific">Nocardioides aquaticus</name>
    <dbReference type="NCBI Taxonomy" id="160826"/>
    <lineage>
        <taxon>Bacteria</taxon>
        <taxon>Bacillati</taxon>
        <taxon>Actinomycetota</taxon>
        <taxon>Actinomycetes</taxon>
        <taxon>Propionibacteriales</taxon>
        <taxon>Nocardioidaceae</taxon>
        <taxon>Nocardioides</taxon>
    </lineage>
</organism>
<evidence type="ECO:0000313" key="3">
    <source>
        <dbReference type="Proteomes" id="UP000679307"/>
    </source>
</evidence>
<dbReference type="Proteomes" id="UP000679307">
    <property type="component" value="Chromosome"/>
</dbReference>
<feature type="domain" description="HTH marR-type" evidence="1">
    <location>
        <begin position="25"/>
        <end position="157"/>
    </location>
</feature>
<dbReference type="InterPro" id="IPR039422">
    <property type="entry name" value="MarR/SlyA-like"/>
</dbReference>
<dbReference type="PROSITE" id="PS50995">
    <property type="entry name" value="HTH_MARR_2"/>
    <property type="match status" value="1"/>
</dbReference>
<dbReference type="SMART" id="SM00347">
    <property type="entry name" value="HTH_MARR"/>
    <property type="match status" value="1"/>
</dbReference>
<accession>A0ABX8EP84</accession>
<dbReference type="RefSeq" id="WP_246535711.1">
    <property type="nucleotide sequence ID" value="NZ_BAAAHS010000028.1"/>
</dbReference>
<protein>
    <submittedName>
        <fullName evidence="2">HTH-type transcriptional regulator MhqR</fullName>
    </submittedName>
</protein>